<accession>A0AAV9C6R8</accession>
<evidence type="ECO:0000313" key="2">
    <source>
        <dbReference type="EMBL" id="KAK1284354.1"/>
    </source>
</evidence>
<feature type="compositionally biased region" description="Low complexity" evidence="1">
    <location>
        <begin position="52"/>
        <end position="61"/>
    </location>
</feature>
<protein>
    <submittedName>
        <fullName evidence="2">Uncharacterized protein</fullName>
    </submittedName>
</protein>
<proteinExistence type="predicted"/>
<feature type="region of interest" description="Disordered" evidence="1">
    <location>
        <begin position="1"/>
        <end position="22"/>
    </location>
</feature>
<evidence type="ECO:0000256" key="1">
    <source>
        <dbReference type="SAM" id="MobiDB-lite"/>
    </source>
</evidence>
<dbReference type="EMBL" id="JAUJYO010000021">
    <property type="protein sequence ID" value="KAK1284354.1"/>
    <property type="molecule type" value="Genomic_DNA"/>
</dbReference>
<reference evidence="2" key="1">
    <citation type="journal article" date="2023" name="Nat. Commun.">
        <title>Diploid and tetraploid genomes of Acorus and the evolution of monocots.</title>
        <authorList>
            <person name="Ma L."/>
            <person name="Liu K.W."/>
            <person name="Li Z."/>
            <person name="Hsiao Y.Y."/>
            <person name="Qi Y."/>
            <person name="Fu T."/>
            <person name="Tang G.D."/>
            <person name="Zhang D."/>
            <person name="Sun W.H."/>
            <person name="Liu D.K."/>
            <person name="Li Y."/>
            <person name="Chen G.Z."/>
            <person name="Liu X.D."/>
            <person name="Liao X.Y."/>
            <person name="Jiang Y.T."/>
            <person name="Yu X."/>
            <person name="Hao Y."/>
            <person name="Huang J."/>
            <person name="Zhao X.W."/>
            <person name="Ke S."/>
            <person name="Chen Y.Y."/>
            <person name="Wu W.L."/>
            <person name="Hsu J.L."/>
            <person name="Lin Y.F."/>
            <person name="Huang M.D."/>
            <person name="Li C.Y."/>
            <person name="Huang L."/>
            <person name="Wang Z.W."/>
            <person name="Zhao X."/>
            <person name="Zhong W.Y."/>
            <person name="Peng D.H."/>
            <person name="Ahmad S."/>
            <person name="Lan S."/>
            <person name="Zhang J.S."/>
            <person name="Tsai W.C."/>
            <person name="Van de Peer Y."/>
            <person name="Liu Z.J."/>
        </authorList>
    </citation>
    <scope>NUCLEOTIDE SEQUENCE</scope>
    <source>
        <strain evidence="2">CP</strain>
    </source>
</reference>
<dbReference type="Proteomes" id="UP001180020">
    <property type="component" value="Unassembled WGS sequence"/>
</dbReference>
<gene>
    <name evidence="2" type="ORF">QJS10_CPB21g01100</name>
</gene>
<organism evidence="2 3">
    <name type="scientific">Acorus calamus</name>
    <name type="common">Sweet flag</name>
    <dbReference type="NCBI Taxonomy" id="4465"/>
    <lineage>
        <taxon>Eukaryota</taxon>
        <taxon>Viridiplantae</taxon>
        <taxon>Streptophyta</taxon>
        <taxon>Embryophyta</taxon>
        <taxon>Tracheophyta</taxon>
        <taxon>Spermatophyta</taxon>
        <taxon>Magnoliopsida</taxon>
        <taxon>Liliopsida</taxon>
        <taxon>Acoraceae</taxon>
        <taxon>Acorus</taxon>
    </lineage>
</organism>
<sequence length="85" mass="9754">MDLPEESHHHRRNPNGNDLYLMNDPDSAFFEIRLFYVRLYSTARTPSPPTSPSLSSSASPVRRPPRNRRSPLKMDALQSDLSGWD</sequence>
<name>A0AAV9C6R8_ACOCL</name>
<evidence type="ECO:0000313" key="3">
    <source>
        <dbReference type="Proteomes" id="UP001180020"/>
    </source>
</evidence>
<dbReference type="AlphaFoldDB" id="A0AAV9C6R8"/>
<feature type="region of interest" description="Disordered" evidence="1">
    <location>
        <begin position="43"/>
        <end position="85"/>
    </location>
</feature>
<comment type="caution">
    <text evidence="2">The sequence shown here is derived from an EMBL/GenBank/DDBJ whole genome shotgun (WGS) entry which is preliminary data.</text>
</comment>
<keyword evidence="3" id="KW-1185">Reference proteome</keyword>
<reference evidence="2" key="2">
    <citation type="submission" date="2023-06" db="EMBL/GenBank/DDBJ databases">
        <authorList>
            <person name="Ma L."/>
            <person name="Liu K.-W."/>
            <person name="Li Z."/>
            <person name="Hsiao Y.-Y."/>
            <person name="Qi Y."/>
            <person name="Fu T."/>
            <person name="Tang G."/>
            <person name="Zhang D."/>
            <person name="Sun W.-H."/>
            <person name="Liu D.-K."/>
            <person name="Li Y."/>
            <person name="Chen G.-Z."/>
            <person name="Liu X.-D."/>
            <person name="Liao X.-Y."/>
            <person name="Jiang Y.-T."/>
            <person name="Yu X."/>
            <person name="Hao Y."/>
            <person name="Huang J."/>
            <person name="Zhao X.-W."/>
            <person name="Ke S."/>
            <person name="Chen Y.-Y."/>
            <person name="Wu W.-L."/>
            <person name="Hsu J.-L."/>
            <person name="Lin Y.-F."/>
            <person name="Huang M.-D."/>
            <person name="Li C.-Y."/>
            <person name="Huang L."/>
            <person name="Wang Z.-W."/>
            <person name="Zhao X."/>
            <person name="Zhong W.-Y."/>
            <person name="Peng D.-H."/>
            <person name="Ahmad S."/>
            <person name="Lan S."/>
            <person name="Zhang J.-S."/>
            <person name="Tsai W.-C."/>
            <person name="Van De Peer Y."/>
            <person name="Liu Z.-J."/>
        </authorList>
    </citation>
    <scope>NUCLEOTIDE SEQUENCE</scope>
    <source>
        <strain evidence="2">CP</strain>
        <tissue evidence="2">Leaves</tissue>
    </source>
</reference>